<reference evidence="2" key="1">
    <citation type="journal article" date="2023" name="Mol. Phylogenet. Evol.">
        <title>Genome-scale phylogeny and comparative genomics of the fungal order Sordariales.</title>
        <authorList>
            <person name="Hensen N."/>
            <person name="Bonometti L."/>
            <person name="Westerberg I."/>
            <person name="Brannstrom I.O."/>
            <person name="Guillou S."/>
            <person name="Cros-Aarteil S."/>
            <person name="Calhoun S."/>
            <person name="Haridas S."/>
            <person name="Kuo A."/>
            <person name="Mondo S."/>
            <person name="Pangilinan J."/>
            <person name="Riley R."/>
            <person name="LaButti K."/>
            <person name="Andreopoulos B."/>
            <person name="Lipzen A."/>
            <person name="Chen C."/>
            <person name="Yan M."/>
            <person name="Daum C."/>
            <person name="Ng V."/>
            <person name="Clum A."/>
            <person name="Steindorff A."/>
            <person name="Ohm R.A."/>
            <person name="Martin F."/>
            <person name="Silar P."/>
            <person name="Natvig D.O."/>
            <person name="Lalanne C."/>
            <person name="Gautier V."/>
            <person name="Ament-Velasquez S.L."/>
            <person name="Kruys A."/>
            <person name="Hutchinson M.I."/>
            <person name="Powell A.J."/>
            <person name="Barry K."/>
            <person name="Miller A.N."/>
            <person name="Grigoriev I.V."/>
            <person name="Debuchy R."/>
            <person name="Gladieux P."/>
            <person name="Hiltunen Thoren M."/>
            <person name="Johannesson H."/>
        </authorList>
    </citation>
    <scope>NUCLEOTIDE SEQUENCE</scope>
    <source>
        <strain evidence="2">CBS 757.83</strain>
    </source>
</reference>
<sequence length="206" mass="22276">MKLQTLTLSFLACTGLAKPVRRDASQAIYALRLSSSVPSLNGLYLTRSPNNRTILGIFPHPNDNNENNNNNNNNNKILFYPVHDPKSGLSELRTPASGDTLAVLGFNGLLDLASLADPAAVDLAEGTTCDWTSFRLEPDHERKSGAAETGTVMYAGEGSEGRWVAFPAAGDPGAGGGWYVKWKDVNAWTMADYMPVQLEYQLAEGK</sequence>
<name>A0AAN6Q8P6_9PEZI</name>
<protein>
    <submittedName>
        <fullName evidence="2">Uncharacterized protein</fullName>
    </submittedName>
</protein>
<accession>A0AAN6Q8P6</accession>
<keyword evidence="3" id="KW-1185">Reference proteome</keyword>
<feature type="signal peptide" evidence="1">
    <location>
        <begin position="1"/>
        <end position="17"/>
    </location>
</feature>
<dbReference type="AlphaFoldDB" id="A0AAN6Q8P6"/>
<comment type="caution">
    <text evidence="2">The sequence shown here is derived from an EMBL/GenBank/DDBJ whole genome shotgun (WGS) entry which is preliminary data.</text>
</comment>
<evidence type="ECO:0000313" key="2">
    <source>
        <dbReference type="EMBL" id="KAK4105615.1"/>
    </source>
</evidence>
<proteinExistence type="predicted"/>
<evidence type="ECO:0000313" key="3">
    <source>
        <dbReference type="Proteomes" id="UP001305647"/>
    </source>
</evidence>
<gene>
    <name evidence="2" type="ORF">N658DRAFT_492094</name>
</gene>
<evidence type="ECO:0000256" key="1">
    <source>
        <dbReference type="SAM" id="SignalP"/>
    </source>
</evidence>
<dbReference type="EMBL" id="MU863625">
    <property type="protein sequence ID" value="KAK4105615.1"/>
    <property type="molecule type" value="Genomic_DNA"/>
</dbReference>
<dbReference type="Proteomes" id="UP001305647">
    <property type="component" value="Unassembled WGS sequence"/>
</dbReference>
<organism evidence="2 3">
    <name type="scientific">Parathielavia hyrcaniae</name>
    <dbReference type="NCBI Taxonomy" id="113614"/>
    <lineage>
        <taxon>Eukaryota</taxon>
        <taxon>Fungi</taxon>
        <taxon>Dikarya</taxon>
        <taxon>Ascomycota</taxon>
        <taxon>Pezizomycotina</taxon>
        <taxon>Sordariomycetes</taxon>
        <taxon>Sordariomycetidae</taxon>
        <taxon>Sordariales</taxon>
        <taxon>Chaetomiaceae</taxon>
        <taxon>Parathielavia</taxon>
    </lineage>
</organism>
<keyword evidence="1" id="KW-0732">Signal</keyword>
<feature type="chain" id="PRO_5043013885" evidence="1">
    <location>
        <begin position="18"/>
        <end position="206"/>
    </location>
</feature>
<reference evidence="2" key="2">
    <citation type="submission" date="2023-05" db="EMBL/GenBank/DDBJ databases">
        <authorList>
            <consortium name="Lawrence Berkeley National Laboratory"/>
            <person name="Steindorff A."/>
            <person name="Hensen N."/>
            <person name="Bonometti L."/>
            <person name="Westerberg I."/>
            <person name="Brannstrom I.O."/>
            <person name="Guillou S."/>
            <person name="Cros-Aarteil S."/>
            <person name="Calhoun S."/>
            <person name="Haridas S."/>
            <person name="Kuo A."/>
            <person name="Mondo S."/>
            <person name="Pangilinan J."/>
            <person name="Riley R."/>
            <person name="Labutti K."/>
            <person name="Andreopoulos B."/>
            <person name="Lipzen A."/>
            <person name="Chen C."/>
            <person name="Yanf M."/>
            <person name="Daum C."/>
            <person name="Ng V."/>
            <person name="Clum A."/>
            <person name="Ohm R."/>
            <person name="Martin F."/>
            <person name="Silar P."/>
            <person name="Natvig D."/>
            <person name="Lalanne C."/>
            <person name="Gautier V."/>
            <person name="Ament-Velasquez S.L."/>
            <person name="Kruys A."/>
            <person name="Hutchinson M.I."/>
            <person name="Powell A.J."/>
            <person name="Barry K."/>
            <person name="Miller A.N."/>
            <person name="Grigoriev I.V."/>
            <person name="Debuchy R."/>
            <person name="Gladieux P."/>
            <person name="Thoren M.H."/>
            <person name="Johannesson H."/>
        </authorList>
    </citation>
    <scope>NUCLEOTIDE SEQUENCE</scope>
    <source>
        <strain evidence="2">CBS 757.83</strain>
    </source>
</reference>